<evidence type="ECO:0000313" key="3">
    <source>
        <dbReference type="Proteomes" id="UP001341840"/>
    </source>
</evidence>
<dbReference type="Proteomes" id="UP001341840">
    <property type="component" value="Unassembled WGS sequence"/>
</dbReference>
<feature type="region of interest" description="Disordered" evidence="1">
    <location>
        <begin position="1"/>
        <end position="22"/>
    </location>
</feature>
<name>A0ABU6RBX0_9FABA</name>
<evidence type="ECO:0000256" key="1">
    <source>
        <dbReference type="SAM" id="MobiDB-lite"/>
    </source>
</evidence>
<proteinExistence type="predicted"/>
<protein>
    <submittedName>
        <fullName evidence="2">Uncharacterized protein</fullName>
    </submittedName>
</protein>
<gene>
    <name evidence="2" type="ORF">PIB30_029062</name>
</gene>
<reference evidence="2 3" key="1">
    <citation type="journal article" date="2023" name="Plants (Basel)">
        <title>Bridging the Gap: Combining Genomics and Transcriptomics Approaches to Understand Stylosanthes scabra, an Orphan Legume from the Brazilian Caatinga.</title>
        <authorList>
            <person name="Ferreira-Neto J.R.C."/>
            <person name="da Silva M.D."/>
            <person name="Binneck E."/>
            <person name="de Melo N.F."/>
            <person name="da Silva R.H."/>
            <person name="de Melo A.L.T.M."/>
            <person name="Pandolfi V."/>
            <person name="Bustamante F.O."/>
            <person name="Brasileiro-Vidal A.C."/>
            <person name="Benko-Iseppon A.M."/>
        </authorList>
    </citation>
    <scope>NUCLEOTIDE SEQUENCE [LARGE SCALE GENOMIC DNA]</scope>
    <source>
        <tissue evidence="2">Leaves</tissue>
    </source>
</reference>
<organism evidence="2 3">
    <name type="scientific">Stylosanthes scabra</name>
    <dbReference type="NCBI Taxonomy" id="79078"/>
    <lineage>
        <taxon>Eukaryota</taxon>
        <taxon>Viridiplantae</taxon>
        <taxon>Streptophyta</taxon>
        <taxon>Embryophyta</taxon>
        <taxon>Tracheophyta</taxon>
        <taxon>Spermatophyta</taxon>
        <taxon>Magnoliopsida</taxon>
        <taxon>eudicotyledons</taxon>
        <taxon>Gunneridae</taxon>
        <taxon>Pentapetalae</taxon>
        <taxon>rosids</taxon>
        <taxon>fabids</taxon>
        <taxon>Fabales</taxon>
        <taxon>Fabaceae</taxon>
        <taxon>Papilionoideae</taxon>
        <taxon>50 kb inversion clade</taxon>
        <taxon>dalbergioids sensu lato</taxon>
        <taxon>Dalbergieae</taxon>
        <taxon>Pterocarpus clade</taxon>
        <taxon>Stylosanthes</taxon>
    </lineage>
</organism>
<keyword evidence="3" id="KW-1185">Reference proteome</keyword>
<accession>A0ABU6RBX0</accession>
<evidence type="ECO:0000313" key="2">
    <source>
        <dbReference type="EMBL" id="MED6121319.1"/>
    </source>
</evidence>
<dbReference type="EMBL" id="JASCZI010030325">
    <property type="protein sequence ID" value="MED6121319.1"/>
    <property type="molecule type" value="Genomic_DNA"/>
</dbReference>
<sequence>MEGGSGLQKEVDGQRDNSALAEESRTKTLSLCMRATVCLRLFARGASSLRVVRQIDRVHSVLELPIRIHGSPSCMLRSGSATKDAVEALPPPNSIILPSEKHTTAIFPLAGHILYVPGPTLPRTSSVSALEGPAEV</sequence>
<comment type="caution">
    <text evidence="2">The sequence shown here is derived from an EMBL/GenBank/DDBJ whole genome shotgun (WGS) entry which is preliminary data.</text>
</comment>